<dbReference type="RefSeq" id="WP_337311075.1">
    <property type="nucleotide sequence ID" value="NZ_JAEKNS010000076.1"/>
</dbReference>
<accession>A0A934K0K5</accession>
<evidence type="ECO:0000313" key="9">
    <source>
        <dbReference type="Proteomes" id="UP000606991"/>
    </source>
</evidence>
<keyword evidence="1" id="KW-0229">DNA integration</keyword>
<dbReference type="CDD" id="cd01189">
    <property type="entry name" value="INT_ICEBs1_C_like"/>
    <property type="match status" value="1"/>
</dbReference>
<keyword evidence="3" id="KW-0233">DNA recombination</keyword>
<dbReference type="InterPro" id="IPR050090">
    <property type="entry name" value="Tyrosine_recombinase_XerCD"/>
</dbReference>
<dbReference type="Gene3D" id="1.10.150.130">
    <property type="match status" value="1"/>
</dbReference>
<comment type="caution">
    <text evidence="8">The sequence shown here is derived from an EMBL/GenBank/DDBJ whole genome shotgun (WGS) entry which is preliminary data.</text>
</comment>
<dbReference type="InterPro" id="IPR002104">
    <property type="entry name" value="Integrase_catalytic"/>
</dbReference>
<feature type="compositionally biased region" description="Basic residues" evidence="5">
    <location>
        <begin position="28"/>
        <end position="40"/>
    </location>
</feature>
<evidence type="ECO:0000256" key="2">
    <source>
        <dbReference type="ARBA" id="ARBA00023125"/>
    </source>
</evidence>
<dbReference type="EMBL" id="JAEKNS010000076">
    <property type="protein sequence ID" value="MBJ7594673.1"/>
    <property type="molecule type" value="Genomic_DNA"/>
</dbReference>
<dbReference type="PANTHER" id="PTHR30349:SF91">
    <property type="entry name" value="INTA PROTEIN"/>
    <property type="match status" value="1"/>
</dbReference>
<dbReference type="AlphaFoldDB" id="A0A934K0K5"/>
<dbReference type="Proteomes" id="UP000606991">
    <property type="component" value="Unassembled WGS sequence"/>
</dbReference>
<evidence type="ECO:0000313" key="8">
    <source>
        <dbReference type="EMBL" id="MBJ7594673.1"/>
    </source>
</evidence>
<dbReference type="PANTHER" id="PTHR30349">
    <property type="entry name" value="PHAGE INTEGRASE-RELATED"/>
    <property type="match status" value="1"/>
</dbReference>
<dbReference type="InterPro" id="IPR013762">
    <property type="entry name" value="Integrase-like_cat_sf"/>
</dbReference>
<evidence type="ECO:0000256" key="3">
    <source>
        <dbReference type="ARBA" id="ARBA00023172"/>
    </source>
</evidence>
<feature type="domain" description="Core-binding (CB)" evidence="7">
    <location>
        <begin position="100"/>
        <end position="183"/>
    </location>
</feature>
<evidence type="ECO:0000259" key="7">
    <source>
        <dbReference type="PROSITE" id="PS51900"/>
    </source>
</evidence>
<gene>
    <name evidence="8" type="ORF">JF886_07390</name>
</gene>
<dbReference type="GO" id="GO:0006310">
    <property type="term" value="P:DNA recombination"/>
    <property type="evidence" value="ECO:0007669"/>
    <property type="project" value="UniProtKB-KW"/>
</dbReference>
<dbReference type="PROSITE" id="PS51898">
    <property type="entry name" value="TYR_RECOMBINASE"/>
    <property type="match status" value="1"/>
</dbReference>
<dbReference type="GO" id="GO:0003677">
    <property type="term" value="F:DNA binding"/>
    <property type="evidence" value="ECO:0007669"/>
    <property type="project" value="UniProtKB-UniRule"/>
</dbReference>
<dbReference type="PROSITE" id="PS51900">
    <property type="entry name" value="CB"/>
    <property type="match status" value="1"/>
</dbReference>
<evidence type="ECO:0000256" key="4">
    <source>
        <dbReference type="PROSITE-ProRule" id="PRU01248"/>
    </source>
</evidence>
<dbReference type="InterPro" id="IPR004107">
    <property type="entry name" value="Integrase_SAM-like_N"/>
</dbReference>
<evidence type="ECO:0000256" key="1">
    <source>
        <dbReference type="ARBA" id="ARBA00022908"/>
    </source>
</evidence>
<dbReference type="Gene3D" id="1.10.443.10">
    <property type="entry name" value="Intergrase catalytic core"/>
    <property type="match status" value="1"/>
</dbReference>
<keyword evidence="2 4" id="KW-0238">DNA-binding</keyword>
<name>A0A934K0K5_9BACT</name>
<evidence type="ECO:0000256" key="5">
    <source>
        <dbReference type="SAM" id="MobiDB-lite"/>
    </source>
</evidence>
<dbReference type="Pfam" id="PF00589">
    <property type="entry name" value="Phage_integrase"/>
    <property type="match status" value="1"/>
</dbReference>
<organism evidence="8 9">
    <name type="scientific">Candidatus Aeolococcus gillhamiae</name>
    <dbReference type="NCBI Taxonomy" id="3127015"/>
    <lineage>
        <taxon>Bacteria</taxon>
        <taxon>Bacillati</taxon>
        <taxon>Candidatus Dormiibacterota</taxon>
        <taxon>Candidatus Dormibacteria</taxon>
        <taxon>Candidatus Aeolococcales</taxon>
        <taxon>Candidatus Aeolococcaceae</taxon>
        <taxon>Candidatus Aeolococcus</taxon>
    </lineage>
</organism>
<proteinExistence type="predicted"/>
<feature type="region of interest" description="Disordered" evidence="5">
    <location>
        <begin position="1"/>
        <end position="48"/>
    </location>
</feature>
<dbReference type="GO" id="GO:0015074">
    <property type="term" value="P:DNA integration"/>
    <property type="evidence" value="ECO:0007669"/>
    <property type="project" value="UniProtKB-KW"/>
</dbReference>
<dbReference type="SUPFAM" id="SSF56349">
    <property type="entry name" value="DNA breaking-rejoining enzymes"/>
    <property type="match status" value="1"/>
</dbReference>
<evidence type="ECO:0000259" key="6">
    <source>
        <dbReference type="PROSITE" id="PS51898"/>
    </source>
</evidence>
<dbReference type="Pfam" id="PF14659">
    <property type="entry name" value="Phage_int_SAM_3"/>
    <property type="match status" value="1"/>
</dbReference>
<feature type="domain" description="Tyr recombinase" evidence="6">
    <location>
        <begin position="204"/>
        <end position="401"/>
    </location>
</feature>
<protein>
    <submittedName>
        <fullName evidence="8">Site-specific integrase</fullName>
    </submittedName>
</protein>
<dbReference type="InterPro" id="IPR044068">
    <property type="entry name" value="CB"/>
</dbReference>
<dbReference type="InterPro" id="IPR010998">
    <property type="entry name" value="Integrase_recombinase_N"/>
</dbReference>
<reference evidence="8 9" key="1">
    <citation type="submission" date="2020-10" db="EMBL/GenBank/DDBJ databases">
        <title>Ca. Dormibacterota MAGs.</title>
        <authorList>
            <person name="Montgomery K."/>
        </authorList>
    </citation>
    <scope>NUCLEOTIDE SEQUENCE [LARGE SCALE GENOMIC DNA]</scope>
    <source>
        <strain evidence="8">SC8812_S17_18</strain>
    </source>
</reference>
<sequence length="420" mass="46718">MSASADPKSDSYDSQVDSYRGEPGRTPAARRGRSGARGRKRGNDEGSVYQRQDGRWVAAIRDVNGRRVYRYARTRAEAAAKLTLALKATADGLALPSEQQTVSEFLTAWLEESARRTLRPSTYRSYRQIVRDHIVPEVGNVRLARLTPQQVQRLINHRLEAGLSPQSVLYIRGVLRRALNEALRWGLVARNVATLVQPPRVQRFEISALDTEQAQRLLTAIRGDRLEALYSVALAIGLRQGEALGLRWRDVDLVGGVLRVRHALQRVDGNLVLIEPKTTRSRRTIQLPALAVDALREHRERQDGERAVVGESWEDHDFVFTSQLGRPLDGATVTHRFQKLLAAAGLPRQRFHDLRHGCATLLLAQGVSPRVVMDVLGHSAITLTLNTYSHVVPALQTEAARRMDAALGWQSGARPQGAGH</sequence>
<dbReference type="InterPro" id="IPR011010">
    <property type="entry name" value="DNA_brk_join_enz"/>
</dbReference>